<evidence type="ECO:0000256" key="1">
    <source>
        <dbReference type="ARBA" id="ARBA00004781"/>
    </source>
</evidence>
<organism evidence="8">
    <name type="scientific">uncultured spirochete</name>
    <dbReference type="NCBI Taxonomy" id="156406"/>
    <lineage>
        <taxon>Bacteria</taxon>
        <taxon>Pseudomonadati</taxon>
        <taxon>Spirochaetota</taxon>
        <taxon>Spirochaetia</taxon>
        <taxon>Spirochaetales</taxon>
        <taxon>environmental samples</taxon>
    </lineage>
</organism>
<dbReference type="PANTHER" id="PTHR10491:SF4">
    <property type="entry name" value="METHIONINE ADENOSYLTRANSFERASE 2 SUBUNIT BETA"/>
    <property type="match status" value="1"/>
</dbReference>
<proteinExistence type="inferred from homology"/>
<name>A0A3P3XIQ4_9SPIR</name>
<reference evidence="8" key="1">
    <citation type="submission" date="2017-02" db="EMBL/GenBank/DDBJ databases">
        <authorList>
            <person name="Regsiter A."/>
            <person name="William W."/>
        </authorList>
    </citation>
    <scope>NUCLEOTIDE SEQUENCE</scope>
    <source>
        <strain evidence="8">Bib</strain>
    </source>
</reference>
<dbReference type="GO" id="GO:0019305">
    <property type="term" value="P:dTDP-rhamnose biosynthetic process"/>
    <property type="evidence" value="ECO:0007669"/>
    <property type="project" value="UniProtKB-UniPathway"/>
</dbReference>
<dbReference type="PANTHER" id="PTHR10491">
    <property type="entry name" value="DTDP-4-DEHYDRORHAMNOSE REDUCTASE"/>
    <property type="match status" value="1"/>
</dbReference>
<dbReference type="Gene3D" id="3.40.50.720">
    <property type="entry name" value="NAD(P)-binding Rossmann-like Domain"/>
    <property type="match status" value="1"/>
</dbReference>
<evidence type="ECO:0000313" key="8">
    <source>
        <dbReference type="EMBL" id="SLM12993.1"/>
    </source>
</evidence>
<gene>
    <name evidence="8" type="ORF">SPIROBIBN47_270047</name>
</gene>
<dbReference type="AlphaFoldDB" id="A0A3P3XIQ4"/>
<dbReference type="GO" id="GO:0008831">
    <property type="term" value="F:dTDP-4-dehydrorhamnose reductase activity"/>
    <property type="evidence" value="ECO:0007669"/>
    <property type="project" value="UniProtKB-EC"/>
</dbReference>
<dbReference type="UniPathway" id="UPA00124"/>
<dbReference type="InterPro" id="IPR005913">
    <property type="entry name" value="dTDP_dehydrorham_reduct"/>
</dbReference>
<evidence type="ECO:0000256" key="5">
    <source>
        <dbReference type="ARBA" id="ARBA00048200"/>
    </source>
</evidence>
<dbReference type="GO" id="GO:0048270">
    <property type="term" value="F:methionine adenosyltransferase regulator activity"/>
    <property type="evidence" value="ECO:0007669"/>
    <property type="project" value="TreeGrafter"/>
</dbReference>
<dbReference type="CDD" id="cd05254">
    <property type="entry name" value="dTDP_HR_like_SDR_e"/>
    <property type="match status" value="1"/>
</dbReference>
<comment type="function">
    <text evidence="6">Catalyzes the reduction of dTDP-6-deoxy-L-lyxo-4-hexulose to yield dTDP-L-rhamnose.</text>
</comment>
<dbReference type="SUPFAM" id="SSF51735">
    <property type="entry name" value="NAD(P)-binding Rossmann-fold domains"/>
    <property type="match status" value="1"/>
</dbReference>
<evidence type="ECO:0000256" key="6">
    <source>
        <dbReference type="RuleBase" id="RU364082"/>
    </source>
</evidence>
<feature type="domain" description="RmlD-like substrate binding" evidence="7">
    <location>
        <begin position="48"/>
        <end position="352"/>
    </location>
</feature>
<comment type="pathway">
    <text evidence="1 6">Carbohydrate biosynthesis; dTDP-L-rhamnose biosynthesis.</text>
</comment>
<dbReference type="Pfam" id="PF04321">
    <property type="entry name" value="RmlD_sub_bind"/>
    <property type="match status" value="1"/>
</dbReference>
<comment type="catalytic activity">
    <reaction evidence="5">
        <text>dTDP-beta-L-rhamnose + NADP(+) = dTDP-4-dehydro-beta-L-rhamnose + NADPH + H(+)</text>
        <dbReference type="Rhea" id="RHEA:21796"/>
        <dbReference type="ChEBI" id="CHEBI:15378"/>
        <dbReference type="ChEBI" id="CHEBI:57510"/>
        <dbReference type="ChEBI" id="CHEBI:57783"/>
        <dbReference type="ChEBI" id="CHEBI:58349"/>
        <dbReference type="ChEBI" id="CHEBI:62830"/>
        <dbReference type="EC" id="1.1.1.133"/>
    </reaction>
</comment>
<comment type="similarity">
    <text evidence="2 6">Belongs to the dTDP-4-dehydrorhamnose reductase family.</text>
</comment>
<protein>
    <recommendedName>
        <fullName evidence="4 6">dTDP-4-dehydrorhamnose reductase</fullName>
        <ecNumber evidence="3 6">1.1.1.133</ecNumber>
    </recommendedName>
</protein>
<dbReference type="EC" id="1.1.1.133" evidence="3 6"/>
<evidence type="ECO:0000256" key="3">
    <source>
        <dbReference type="ARBA" id="ARBA00012929"/>
    </source>
</evidence>
<dbReference type="InterPro" id="IPR036291">
    <property type="entry name" value="NAD(P)-bd_dom_sf"/>
</dbReference>
<dbReference type="InterPro" id="IPR029903">
    <property type="entry name" value="RmlD-like-bd"/>
</dbReference>
<dbReference type="GO" id="GO:0006556">
    <property type="term" value="P:S-adenosylmethionine biosynthetic process"/>
    <property type="evidence" value="ECO:0007669"/>
    <property type="project" value="TreeGrafter"/>
</dbReference>
<dbReference type="GO" id="GO:0048269">
    <property type="term" value="C:methionine adenosyltransferase complex"/>
    <property type="evidence" value="ECO:0007669"/>
    <property type="project" value="TreeGrafter"/>
</dbReference>
<sequence length="355" mass="39086">MCRIASIYTSEKGRFAQGRRALAGLEAEGGAGWRFFLQNTECGIFISMKLLVTGASGLLGRSLMKLLASYPNIETKGVAFSRAKAPLEKLDLTEERSVALFFAHFRPDVVIHLAAERRPDIVDTDLERARAINIDATQIIARECAKRGVFLLLISTDYVFDGSAPPYFPNSPVHPLNEYGRMKVEAEKVAETALSGIVRAFGGRSVGAVLRIPILYGPVEYLEESSVTEIALALKSTEPRNIEHWAHRYPAHVDDVSTAIMAIVEACMQRTAACGPFPRFLLSGKEAYTKYEMAKAMAAALGIDASHIRPDPSPPKGAPRPRDCRMDTSLLESLGWRQEKYFSSSIGDIIKPFFS</sequence>
<accession>A0A3P3XIQ4</accession>
<evidence type="ECO:0000259" key="7">
    <source>
        <dbReference type="Pfam" id="PF04321"/>
    </source>
</evidence>
<keyword evidence="6" id="KW-0521">NADP</keyword>
<evidence type="ECO:0000256" key="2">
    <source>
        <dbReference type="ARBA" id="ARBA00010944"/>
    </source>
</evidence>
<keyword evidence="6" id="KW-0560">Oxidoreductase</keyword>
<dbReference type="EMBL" id="FWDM01000020">
    <property type="protein sequence ID" value="SLM12993.1"/>
    <property type="molecule type" value="Genomic_DNA"/>
</dbReference>
<evidence type="ECO:0000256" key="4">
    <source>
        <dbReference type="ARBA" id="ARBA00017099"/>
    </source>
</evidence>